<organism evidence="2 3">
    <name type="scientific">Actinomadura syzygii</name>
    <dbReference type="NCBI Taxonomy" id="1427538"/>
    <lineage>
        <taxon>Bacteria</taxon>
        <taxon>Bacillati</taxon>
        <taxon>Actinomycetota</taxon>
        <taxon>Actinomycetes</taxon>
        <taxon>Streptosporangiales</taxon>
        <taxon>Thermomonosporaceae</taxon>
        <taxon>Actinomadura</taxon>
    </lineage>
</organism>
<feature type="region of interest" description="Disordered" evidence="1">
    <location>
        <begin position="1"/>
        <end position="44"/>
    </location>
</feature>
<evidence type="ECO:0000313" key="2">
    <source>
        <dbReference type="EMBL" id="TYC10037.1"/>
    </source>
</evidence>
<proteinExistence type="predicted"/>
<evidence type="ECO:0000313" key="3">
    <source>
        <dbReference type="Proteomes" id="UP000322634"/>
    </source>
</evidence>
<evidence type="ECO:0000256" key="1">
    <source>
        <dbReference type="SAM" id="MobiDB-lite"/>
    </source>
</evidence>
<dbReference type="Proteomes" id="UP000322634">
    <property type="component" value="Unassembled WGS sequence"/>
</dbReference>
<dbReference type="EMBL" id="VSFF01000013">
    <property type="protein sequence ID" value="TYC10037.1"/>
    <property type="molecule type" value="Genomic_DNA"/>
</dbReference>
<name>A0A5D0TVZ8_9ACTN</name>
<reference evidence="2 3" key="1">
    <citation type="submission" date="2019-08" db="EMBL/GenBank/DDBJ databases">
        <title>Actinomadura sp. nov. CYP1-5 isolated from mountain soil.</title>
        <authorList>
            <person name="Songsumanus A."/>
            <person name="Kuncharoen N."/>
            <person name="Kudo T."/>
            <person name="Yuki M."/>
            <person name="Igarashi Y."/>
            <person name="Tanasupawat S."/>
        </authorList>
    </citation>
    <scope>NUCLEOTIDE SEQUENCE [LARGE SCALE GENOMIC DNA]</scope>
    <source>
        <strain evidence="2 3">GKU157</strain>
    </source>
</reference>
<comment type="caution">
    <text evidence="2">The sequence shown here is derived from an EMBL/GenBank/DDBJ whole genome shotgun (WGS) entry which is preliminary data.</text>
</comment>
<accession>A0A5D0TVZ8</accession>
<dbReference type="RefSeq" id="WP_148354084.1">
    <property type="nucleotide sequence ID" value="NZ_JBHSBF010000005.1"/>
</dbReference>
<protein>
    <submittedName>
        <fullName evidence="2">Uncharacterized protein</fullName>
    </submittedName>
</protein>
<sequence>MLVRPVWPLDPVRPAAPEPSRARRPARTKKKGPAARTASRKGRKSREYWIGVLAEEIRRAEAAGGTWEPVYDGPGGLRARTGYERSWCEKAVRAAKKAAQSPAAPRTGEPLERADTNGT</sequence>
<feature type="compositionally biased region" description="Basic and acidic residues" evidence="1">
    <location>
        <begin position="109"/>
        <end position="119"/>
    </location>
</feature>
<feature type="compositionally biased region" description="Basic residues" evidence="1">
    <location>
        <begin position="22"/>
        <end position="44"/>
    </location>
</feature>
<dbReference type="AlphaFoldDB" id="A0A5D0TVZ8"/>
<gene>
    <name evidence="2" type="ORF">FXF65_33630</name>
</gene>
<feature type="region of interest" description="Disordered" evidence="1">
    <location>
        <begin position="95"/>
        <end position="119"/>
    </location>
</feature>
<keyword evidence="3" id="KW-1185">Reference proteome</keyword>